<evidence type="ECO:0000313" key="5">
    <source>
        <dbReference type="Proteomes" id="UP000193570"/>
    </source>
</evidence>
<dbReference type="EC" id="1.3.1.54" evidence="4"/>
<dbReference type="Proteomes" id="UP000193570">
    <property type="component" value="Unassembled WGS sequence"/>
</dbReference>
<gene>
    <name evidence="4" type="primary">cobK_1</name>
    <name evidence="4" type="ORF">ROJ8625_01308</name>
</gene>
<keyword evidence="3 4" id="KW-0560">Oxidoreductase</keyword>
<evidence type="ECO:0000256" key="2">
    <source>
        <dbReference type="ARBA" id="ARBA00022573"/>
    </source>
</evidence>
<protein>
    <submittedName>
        <fullName evidence="4">Precorrin-6A reductase</fullName>
        <ecNumber evidence="4">1.3.1.54</ecNumber>
    </submittedName>
</protein>
<name>A0A1X6YS19_9RHOB</name>
<dbReference type="UniPathway" id="UPA00148"/>
<reference evidence="4 5" key="1">
    <citation type="submission" date="2017-03" db="EMBL/GenBank/DDBJ databases">
        <authorList>
            <person name="Afonso C.L."/>
            <person name="Miller P.J."/>
            <person name="Scott M.A."/>
            <person name="Spackman E."/>
            <person name="Goraichik I."/>
            <person name="Dimitrov K.M."/>
            <person name="Suarez D.L."/>
            <person name="Swayne D.E."/>
        </authorList>
    </citation>
    <scope>NUCLEOTIDE SEQUENCE [LARGE SCALE GENOMIC DNA]</scope>
    <source>
        <strain evidence="4 5">CECT 8625</strain>
    </source>
</reference>
<evidence type="ECO:0000313" key="4">
    <source>
        <dbReference type="EMBL" id="SLN29708.1"/>
    </source>
</evidence>
<dbReference type="InterPro" id="IPR003723">
    <property type="entry name" value="Precorrin-6x_reduct"/>
</dbReference>
<evidence type="ECO:0000256" key="3">
    <source>
        <dbReference type="ARBA" id="ARBA00023002"/>
    </source>
</evidence>
<evidence type="ECO:0000256" key="1">
    <source>
        <dbReference type="ARBA" id="ARBA00004953"/>
    </source>
</evidence>
<dbReference type="GO" id="GO:0016994">
    <property type="term" value="F:precorrin-6A reductase activity"/>
    <property type="evidence" value="ECO:0007669"/>
    <property type="project" value="UniProtKB-EC"/>
</dbReference>
<dbReference type="GO" id="GO:0009236">
    <property type="term" value="P:cobalamin biosynthetic process"/>
    <property type="evidence" value="ECO:0007669"/>
    <property type="project" value="UniProtKB-UniPathway"/>
</dbReference>
<proteinExistence type="predicted"/>
<dbReference type="PANTHER" id="PTHR36925:SF1">
    <property type="entry name" value="COBALT-PRECORRIN-6A REDUCTASE"/>
    <property type="match status" value="1"/>
</dbReference>
<keyword evidence="5" id="KW-1185">Reference proteome</keyword>
<comment type="pathway">
    <text evidence="1">Cofactor biosynthesis; adenosylcobalamin biosynthesis.</text>
</comment>
<dbReference type="EMBL" id="FWFK01000002">
    <property type="protein sequence ID" value="SLN29708.1"/>
    <property type="molecule type" value="Genomic_DNA"/>
</dbReference>
<sequence length="253" mass="26696">MGIRRRARYQSPVIDPRSRPVVVFGDTSEARTLAASRATGVVRWRDDVAVGAGPCGAAARHATLGAALRQAEAAALVIALHPFDTAGIAAARAAAGSAGLPCLTLLRPPWPRAPGEQRVTVRNAAALARVIPPGARVFAATGREDLAALRRLDARLWLRLVAPGARVAGARIARGAPPFTVDSEMRLFRRIRPDWLVLRNAGGPGARPKLDAARALGIRVAMIARPPRPCGALATTPEEACRWIDRITPSPAG</sequence>
<accession>A0A1X6YS19</accession>
<dbReference type="OrthoDB" id="5183775at2"/>
<dbReference type="AlphaFoldDB" id="A0A1X6YS19"/>
<keyword evidence="2" id="KW-0169">Cobalamin biosynthesis</keyword>
<organism evidence="4 5">
    <name type="scientific">Roseivivax jejudonensis</name>
    <dbReference type="NCBI Taxonomy" id="1529041"/>
    <lineage>
        <taxon>Bacteria</taxon>
        <taxon>Pseudomonadati</taxon>
        <taxon>Pseudomonadota</taxon>
        <taxon>Alphaproteobacteria</taxon>
        <taxon>Rhodobacterales</taxon>
        <taxon>Roseobacteraceae</taxon>
        <taxon>Roseivivax</taxon>
    </lineage>
</organism>
<dbReference type="PANTHER" id="PTHR36925">
    <property type="entry name" value="COBALT-PRECORRIN-6A REDUCTASE"/>
    <property type="match status" value="1"/>
</dbReference>
<dbReference type="Pfam" id="PF02571">
    <property type="entry name" value="CbiJ"/>
    <property type="match status" value="1"/>
</dbReference>
<dbReference type="RefSeq" id="WP_085791054.1">
    <property type="nucleotide sequence ID" value="NZ_FWFK01000002.1"/>
</dbReference>
<dbReference type="PROSITE" id="PS51014">
    <property type="entry name" value="COBK_CBIJ"/>
    <property type="match status" value="1"/>
</dbReference>